<proteinExistence type="predicted"/>
<dbReference type="SMART" id="SM00199">
    <property type="entry name" value="SCY"/>
    <property type="match status" value="1"/>
</dbReference>
<keyword evidence="7" id="KW-1185">Reference proteome</keyword>
<dbReference type="PANTHER" id="PTHR12015">
    <property type="entry name" value="SMALL INDUCIBLE CYTOKINE A"/>
    <property type="match status" value="1"/>
</dbReference>
<protein>
    <recommendedName>
        <fullName evidence="5">Chemokine interleukin-8-like domain-containing protein</fullName>
    </recommendedName>
</protein>
<dbReference type="PaxDb" id="30732-ENSOMEP00000033671"/>
<dbReference type="GO" id="GO:0006955">
    <property type="term" value="P:immune response"/>
    <property type="evidence" value="ECO:0007669"/>
    <property type="project" value="InterPro"/>
</dbReference>
<organism evidence="6 7">
    <name type="scientific">Oryzias melastigma</name>
    <name type="common">Marine medaka</name>
    <dbReference type="NCBI Taxonomy" id="30732"/>
    <lineage>
        <taxon>Eukaryota</taxon>
        <taxon>Metazoa</taxon>
        <taxon>Chordata</taxon>
        <taxon>Craniata</taxon>
        <taxon>Vertebrata</taxon>
        <taxon>Euteleostomi</taxon>
        <taxon>Actinopterygii</taxon>
        <taxon>Neopterygii</taxon>
        <taxon>Teleostei</taxon>
        <taxon>Neoteleostei</taxon>
        <taxon>Acanthomorphata</taxon>
        <taxon>Ovalentaria</taxon>
        <taxon>Atherinomorphae</taxon>
        <taxon>Beloniformes</taxon>
        <taxon>Adrianichthyidae</taxon>
        <taxon>Oryziinae</taxon>
        <taxon>Oryzias</taxon>
    </lineage>
</organism>
<evidence type="ECO:0000256" key="1">
    <source>
        <dbReference type="ARBA" id="ARBA00004613"/>
    </source>
</evidence>
<evidence type="ECO:0000313" key="7">
    <source>
        <dbReference type="Proteomes" id="UP000261560"/>
    </source>
</evidence>
<accession>A0A3B3DUQ3</accession>
<sequence length="98" mass="10929">FPAPPSPLTAFVLYPHQLHQLTFSQCNTTPEKCCLKFSTNAIPVKNVTEILRTSSCCSHGAFIVTTTKGKEVCFKDDFKWAKRIFDRLSKDKEASGSS</sequence>
<dbReference type="Ensembl" id="ENSOMET00000027003.1">
    <property type="protein sequence ID" value="ENSOMEP00000033671.1"/>
    <property type="gene ID" value="ENSOMEG00000019801.1"/>
</dbReference>
<dbReference type="InterPro" id="IPR036048">
    <property type="entry name" value="Interleukin_8-like_sf"/>
</dbReference>
<dbReference type="OMA" id="QCNTTPE"/>
<reference evidence="6" key="1">
    <citation type="submission" date="2025-08" db="UniProtKB">
        <authorList>
            <consortium name="Ensembl"/>
        </authorList>
    </citation>
    <scope>IDENTIFICATION</scope>
</reference>
<dbReference type="GO" id="GO:0005615">
    <property type="term" value="C:extracellular space"/>
    <property type="evidence" value="ECO:0007669"/>
    <property type="project" value="UniProtKB-KW"/>
</dbReference>
<keyword evidence="3" id="KW-0964">Secreted</keyword>
<comment type="subcellular location">
    <subcellularLocation>
        <location evidence="1">Secreted</location>
    </subcellularLocation>
</comment>
<evidence type="ECO:0000256" key="4">
    <source>
        <dbReference type="ARBA" id="ARBA00022729"/>
    </source>
</evidence>
<name>A0A3B3DUQ3_ORYME</name>
<dbReference type="Pfam" id="PF00048">
    <property type="entry name" value="IL8"/>
    <property type="match status" value="1"/>
</dbReference>
<keyword evidence="2" id="KW-0202">Cytokine</keyword>
<dbReference type="SUPFAM" id="SSF54117">
    <property type="entry name" value="Interleukin 8-like chemokines"/>
    <property type="match status" value="1"/>
</dbReference>
<evidence type="ECO:0000256" key="2">
    <source>
        <dbReference type="ARBA" id="ARBA00022514"/>
    </source>
</evidence>
<dbReference type="AlphaFoldDB" id="A0A3B3DUQ3"/>
<dbReference type="STRING" id="30732.ENSOMEP00000033671"/>
<evidence type="ECO:0000313" key="6">
    <source>
        <dbReference type="Ensembl" id="ENSOMEP00000033671.1"/>
    </source>
</evidence>
<dbReference type="Gene3D" id="2.40.50.40">
    <property type="match status" value="1"/>
</dbReference>
<feature type="domain" description="Chemokine interleukin-8-like" evidence="5">
    <location>
        <begin position="30"/>
        <end position="88"/>
    </location>
</feature>
<dbReference type="Proteomes" id="UP000261560">
    <property type="component" value="Unplaced"/>
</dbReference>
<keyword evidence="4" id="KW-0732">Signal</keyword>
<dbReference type="InterPro" id="IPR001811">
    <property type="entry name" value="Chemokine_IL8-like_dom"/>
</dbReference>
<dbReference type="GO" id="GO:0008009">
    <property type="term" value="F:chemokine activity"/>
    <property type="evidence" value="ECO:0007669"/>
    <property type="project" value="InterPro"/>
</dbReference>
<dbReference type="PANTHER" id="PTHR12015:SF183">
    <property type="entry name" value="C-C MOTIF CHEMOKINE 3"/>
    <property type="match status" value="1"/>
</dbReference>
<evidence type="ECO:0000256" key="3">
    <source>
        <dbReference type="ARBA" id="ARBA00022525"/>
    </source>
</evidence>
<reference evidence="6" key="2">
    <citation type="submission" date="2025-09" db="UniProtKB">
        <authorList>
            <consortium name="Ensembl"/>
        </authorList>
    </citation>
    <scope>IDENTIFICATION</scope>
</reference>
<dbReference type="GeneTree" id="ENSGT01130000280875"/>
<dbReference type="InterPro" id="IPR039809">
    <property type="entry name" value="Chemokine_b/g/d"/>
</dbReference>
<evidence type="ECO:0000259" key="5">
    <source>
        <dbReference type="SMART" id="SM00199"/>
    </source>
</evidence>